<dbReference type="Proteomes" id="UP000828941">
    <property type="component" value="Chromosome 1"/>
</dbReference>
<evidence type="ECO:0000313" key="1">
    <source>
        <dbReference type="EMBL" id="KAI4356046.1"/>
    </source>
</evidence>
<comment type="caution">
    <text evidence="1">The sequence shown here is derived from an EMBL/GenBank/DDBJ whole genome shotgun (WGS) entry which is preliminary data.</text>
</comment>
<organism evidence="1 2">
    <name type="scientific">Bauhinia variegata</name>
    <name type="common">Purple orchid tree</name>
    <name type="synonym">Phanera variegata</name>
    <dbReference type="NCBI Taxonomy" id="167791"/>
    <lineage>
        <taxon>Eukaryota</taxon>
        <taxon>Viridiplantae</taxon>
        <taxon>Streptophyta</taxon>
        <taxon>Embryophyta</taxon>
        <taxon>Tracheophyta</taxon>
        <taxon>Spermatophyta</taxon>
        <taxon>Magnoliopsida</taxon>
        <taxon>eudicotyledons</taxon>
        <taxon>Gunneridae</taxon>
        <taxon>Pentapetalae</taxon>
        <taxon>rosids</taxon>
        <taxon>fabids</taxon>
        <taxon>Fabales</taxon>
        <taxon>Fabaceae</taxon>
        <taxon>Cercidoideae</taxon>
        <taxon>Cercideae</taxon>
        <taxon>Bauhiniinae</taxon>
        <taxon>Bauhinia</taxon>
    </lineage>
</organism>
<protein>
    <submittedName>
        <fullName evidence="1">Uncharacterized protein</fullName>
    </submittedName>
</protein>
<keyword evidence="2" id="KW-1185">Reference proteome</keyword>
<dbReference type="EMBL" id="CM039426">
    <property type="protein sequence ID" value="KAI4356046.1"/>
    <property type="molecule type" value="Genomic_DNA"/>
</dbReference>
<reference evidence="1 2" key="1">
    <citation type="journal article" date="2022" name="DNA Res.">
        <title>Chromosomal-level genome assembly of the orchid tree Bauhinia variegata (Leguminosae; Cercidoideae) supports the allotetraploid origin hypothesis of Bauhinia.</title>
        <authorList>
            <person name="Zhong Y."/>
            <person name="Chen Y."/>
            <person name="Zheng D."/>
            <person name="Pang J."/>
            <person name="Liu Y."/>
            <person name="Luo S."/>
            <person name="Meng S."/>
            <person name="Qian L."/>
            <person name="Wei D."/>
            <person name="Dai S."/>
            <person name="Zhou R."/>
        </authorList>
    </citation>
    <scope>NUCLEOTIDE SEQUENCE [LARGE SCALE GENOMIC DNA]</scope>
    <source>
        <strain evidence="1">BV-YZ2020</strain>
    </source>
</reference>
<gene>
    <name evidence="1" type="ORF">L6164_000099</name>
</gene>
<name>A0ACB9Q5K5_BAUVA</name>
<proteinExistence type="predicted"/>
<accession>A0ACB9Q5K5</accession>
<evidence type="ECO:0000313" key="2">
    <source>
        <dbReference type="Proteomes" id="UP000828941"/>
    </source>
</evidence>
<sequence>MEDGVAQDEILLPPLDLDSANESNGGEKPSGSVSNGRSEENKEGEECSENGVVNNLISSLMAPMSFITEQVTEHENGDEASSSERGAETENGGNEGLISNIISNIFHQTDEENRVVEKNEKMETEQESSGNGGGGIIRNLVSHLPPSDQDGAVLTSDEATILINSLVCD</sequence>